<proteinExistence type="predicted"/>
<dbReference type="EMBL" id="MU795355">
    <property type="protein sequence ID" value="KAJ3806983.1"/>
    <property type="molecule type" value="Genomic_DNA"/>
</dbReference>
<comment type="caution">
    <text evidence="1">The sequence shown here is derived from an EMBL/GenBank/DDBJ whole genome shotgun (WGS) entry which is preliminary data.</text>
</comment>
<gene>
    <name evidence="1" type="ORF">F5876DRAFT_80148</name>
</gene>
<evidence type="ECO:0000313" key="2">
    <source>
        <dbReference type="Proteomes" id="UP001163835"/>
    </source>
</evidence>
<name>A0ACC1TQP1_9AGAR</name>
<protein>
    <submittedName>
        <fullName evidence="1">Uncharacterized protein</fullName>
    </submittedName>
</protein>
<keyword evidence="2" id="KW-1185">Reference proteome</keyword>
<sequence length="479" mass="54848">MATPSVSSSSNSSLVDPRLRTTFSLVKWDKLASVACTLSQLPPGSCHWGEQLSGGYNLVRFLHLYDNQESIVVARVPLRSEDAMSEEHSSAISKRIESEVVTMKYVDTRTAIPIPHVLHYNAHAEEDVGSPYILMSKVDGVPLSSVWDDMDDDRRFIVLRQVIDILLELWSHRFDKKGAFFDEIDGSLCIRSNSLFVSPDNNGTRHRLQTTSYLHAADFWLAYANAQLYDIDESDFGSDIKPFTHSQAWFMRSLIPALFDPSIDVHGFPLSPGDFHSQNIMIADANSSHPRITSVIDWEFSGPDFVSSFAQYPLFIVDHPHWKDDNPLRERNIRDQATFDQLIREAERSRNLVNDNVKLSRLISNSHGIYLFQQAMYYPGMYSSMYPLLFAHVFGDDDDNFSTDYYWALMENGILNKEKQRFDRENGVWLEAREILGEEAVRPHLTRTEFIDLILKFEDRFDNGGSVSQWLASLKQNVI</sequence>
<organism evidence="1 2">
    <name type="scientific">Lentinula aff. lateritia</name>
    <dbReference type="NCBI Taxonomy" id="2804960"/>
    <lineage>
        <taxon>Eukaryota</taxon>
        <taxon>Fungi</taxon>
        <taxon>Dikarya</taxon>
        <taxon>Basidiomycota</taxon>
        <taxon>Agaricomycotina</taxon>
        <taxon>Agaricomycetes</taxon>
        <taxon>Agaricomycetidae</taxon>
        <taxon>Agaricales</taxon>
        <taxon>Marasmiineae</taxon>
        <taxon>Omphalotaceae</taxon>
        <taxon>Lentinula</taxon>
    </lineage>
</organism>
<reference evidence="1" key="1">
    <citation type="submission" date="2022-09" db="EMBL/GenBank/DDBJ databases">
        <title>A Global Phylogenomic Analysis of the Shiitake Genus Lentinula.</title>
        <authorList>
            <consortium name="DOE Joint Genome Institute"/>
            <person name="Sierra-Patev S."/>
            <person name="Min B."/>
            <person name="Naranjo-Ortiz M."/>
            <person name="Looney B."/>
            <person name="Konkel Z."/>
            <person name="Slot J.C."/>
            <person name="Sakamoto Y."/>
            <person name="Steenwyk J.L."/>
            <person name="Rokas A."/>
            <person name="Carro J."/>
            <person name="Camarero S."/>
            <person name="Ferreira P."/>
            <person name="Molpeceres G."/>
            <person name="Ruiz-Duenas F.J."/>
            <person name="Serrano A."/>
            <person name="Henrissat B."/>
            <person name="Drula E."/>
            <person name="Hughes K.W."/>
            <person name="Mata J.L."/>
            <person name="Ishikawa N.K."/>
            <person name="Vargas-Isla R."/>
            <person name="Ushijima S."/>
            <person name="Smith C.A."/>
            <person name="Ahrendt S."/>
            <person name="Andreopoulos W."/>
            <person name="He G."/>
            <person name="Labutti K."/>
            <person name="Lipzen A."/>
            <person name="Ng V."/>
            <person name="Riley R."/>
            <person name="Sandor L."/>
            <person name="Barry K."/>
            <person name="Martinez A.T."/>
            <person name="Xiao Y."/>
            <person name="Gibbons J.G."/>
            <person name="Terashima K."/>
            <person name="Grigoriev I.V."/>
            <person name="Hibbett D.S."/>
        </authorList>
    </citation>
    <scope>NUCLEOTIDE SEQUENCE</scope>
    <source>
        <strain evidence="1">TMI1499</strain>
    </source>
</reference>
<evidence type="ECO:0000313" key="1">
    <source>
        <dbReference type="EMBL" id="KAJ3806983.1"/>
    </source>
</evidence>
<dbReference type="Proteomes" id="UP001163835">
    <property type="component" value="Unassembled WGS sequence"/>
</dbReference>
<accession>A0ACC1TQP1</accession>